<dbReference type="Proteomes" id="UP000198638">
    <property type="component" value="Unassembled WGS sequence"/>
</dbReference>
<protein>
    <submittedName>
        <fullName evidence="1">Uncharacterized protein</fullName>
    </submittedName>
</protein>
<sequence length="72" mass="8419">MKRIAVTVDLQKDFRILLSGDAVFQMTSPLLCHDRRRWAEYAAGGEFPVPEKVHAFSHKVLLRILRMTQYLF</sequence>
<proteinExistence type="predicted"/>
<accession>A0A1H4H4Y8</accession>
<evidence type="ECO:0000313" key="2">
    <source>
        <dbReference type="Proteomes" id="UP000198638"/>
    </source>
</evidence>
<organism evidence="1 2">
    <name type="scientific">Paraburkholderia sartisoli</name>
    <dbReference type="NCBI Taxonomy" id="83784"/>
    <lineage>
        <taxon>Bacteria</taxon>
        <taxon>Pseudomonadati</taxon>
        <taxon>Pseudomonadota</taxon>
        <taxon>Betaproteobacteria</taxon>
        <taxon>Burkholderiales</taxon>
        <taxon>Burkholderiaceae</taxon>
        <taxon>Paraburkholderia</taxon>
    </lineage>
</organism>
<keyword evidence="2" id="KW-1185">Reference proteome</keyword>
<gene>
    <name evidence="1" type="ORF">SAMN05192564_107175</name>
</gene>
<evidence type="ECO:0000313" key="1">
    <source>
        <dbReference type="EMBL" id="SEB16430.1"/>
    </source>
</evidence>
<dbReference type="STRING" id="83784.SAMN05192564_107175"/>
<name>A0A1H4H4Y8_9BURK</name>
<dbReference type="AlphaFoldDB" id="A0A1H4H4Y8"/>
<reference evidence="2" key="1">
    <citation type="submission" date="2016-10" db="EMBL/GenBank/DDBJ databases">
        <authorList>
            <person name="Varghese N."/>
            <person name="Submissions S."/>
        </authorList>
    </citation>
    <scope>NUCLEOTIDE SEQUENCE [LARGE SCALE GENOMIC DNA]</scope>
    <source>
        <strain evidence="2">LMG 24000</strain>
    </source>
</reference>
<dbReference type="EMBL" id="FNRQ01000007">
    <property type="protein sequence ID" value="SEB16430.1"/>
    <property type="molecule type" value="Genomic_DNA"/>
</dbReference>
<dbReference type="RefSeq" id="WP_090535952.1">
    <property type="nucleotide sequence ID" value="NZ_FNRQ01000007.1"/>
</dbReference>